<dbReference type="STRING" id="4540.A0A3L6RAB9"/>
<evidence type="ECO:0000313" key="6">
    <source>
        <dbReference type="Proteomes" id="UP000275267"/>
    </source>
</evidence>
<gene>
    <name evidence="5" type="ORF">C2845_PM06G29540</name>
</gene>
<sequence>MIFHGSGMLSISVMHNSSRSSGVTAIRQSHPQITYDKGHELVYLRILTSTQVLLHEIAFVKPTSVHEILQELGDWVHDDDNTFDRSSQEDMRPQEPPSFDDYLMLTIQDNITDDHGGEGDDDSDSGSDNAEDDGPVGATAMDRVGNIIQAVIRRLSGMLAQGKMYMLSGRMVASASRAEPAMTENIQTCSPRICDDGDFPAALTRQDAGDDVFPFKHFDVVQSPQGHHYLDTKEQGGGGGRKWVKRVQKEWTIPETSLPDTIYLRAFEDRMDLLRAVMVGASGMPYHDGLFFFDLQLPPSYPATPPLVKYHSFGLRANPNLYPSGTVCLSLLNTFGGEGPELWSPESSSVLQVVVSIQGFVLTAQPYYNEAGYAAQVGTPEGRRNELPYCESTYLVNLRTMLHLVRRPTAGFEAFVVDHFRCRGQHVLRACKAYLQEVCPVGTLDGDARASATEVSRQRSCSMGFRLALAKVAPMLVDAFTGIGAQGCDVFGRLQVPPLCTAAVTS</sequence>
<evidence type="ECO:0000259" key="4">
    <source>
        <dbReference type="PROSITE" id="PS50127"/>
    </source>
</evidence>
<comment type="caution">
    <text evidence="5">The sequence shown here is derived from an EMBL/GenBank/DDBJ whole genome shotgun (WGS) entry which is preliminary data.</text>
</comment>
<feature type="region of interest" description="Disordered" evidence="3">
    <location>
        <begin position="79"/>
        <end position="140"/>
    </location>
</feature>
<dbReference type="SMART" id="SM00212">
    <property type="entry name" value="UBCc"/>
    <property type="match status" value="1"/>
</dbReference>
<reference evidence="6" key="1">
    <citation type="journal article" date="2019" name="Nat. Commun.">
        <title>The genome of broomcorn millet.</title>
        <authorList>
            <person name="Zou C."/>
            <person name="Miki D."/>
            <person name="Li D."/>
            <person name="Tang Q."/>
            <person name="Xiao L."/>
            <person name="Rajput S."/>
            <person name="Deng P."/>
            <person name="Jia W."/>
            <person name="Huang R."/>
            <person name="Zhang M."/>
            <person name="Sun Y."/>
            <person name="Hu J."/>
            <person name="Fu X."/>
            <person name="Schnable P.S."/>
            <person name="Li F."/>
            <person name="Zhang H."/>
            <person name="Feng B."/>
            <person name="Zhu X."/>
            <person name="Liu R."/>
            <person name="Schnable J.C."/>
            <person name="Zhu J.-K."/>
            <person name="Zhang H."/>
        </authorList>
    </citation>
    <scope>NUCLEOTIDE SEQUENCE [LARGE SCALE GENOMIC DNA]</scope>
</reference>
<dbReference type="OrthoDB" id="47801at2759"/>
<dbReference type="PANTHER" id="PTHR46116">
    <property type="entry name" value="(E3-INDEPENDENT) E2 UBIQUITIN-CONJUGATING ENZYME"/>
    <property type="match status" value="1"/>
</dbReference>
<dbReference type="GO" id="GO:0061631">
    <property type="term" value="F:ubiquitin conjugating enzyme activity"/>
    <property type="evidence" value="ECO:0007669"/>
    <property type="project" value="TreeGrafter"/>
</dbReference>
<dbReference type="AlphaFoldDB" id="A0A3L6RAB9"/>
<dbReference type="PROSITE" id="PS50127">
    <property type="entry name" value="UBC_2"/>
    <property type="match status" value="1"/>
</dbReference>
<organism evidence="5 6">
    <name type="scientific">Panicum miliaceum</name>
    <name type="common">Proso millet</name>
    <name type="synonym">Broomcorn millet</name>
    <dbReference type="NCBI Taxonomy" id="4540"/>
    <lineage>
        <taxon>Eukaryota</taxon>
        <taxon>Viridiplantae</taxon>
        <taxon>Streptophyta</taxon>
        <taxon>Embryophyta</taxon>
        <taxon>Tracheophyta</taxon>
        <taxon>Spermatophyta</taxon>
        <taxon>Magnoliopsida</taxon>
        <taxon>Liliopsida</taxon>
        <taxon>Poales</taxon>
        <taxon>Poaceae</taxon>
        <taxon>PACMAD clade</taxon>
        <taxon>Panicoideae</taxon>
        <taxon>Panicodae</taxon>
        <taxon>Paniceae</taxon>
        <taxon>Panicinae</taxon>
        <taxon>Panicum</taxon>
        <taxon>Panicum sect. Panicum</taxon>
    </lineage>
</organism>
<accession>A0A3L6RAB9</accession>
<dbReference type="Pfam" id="PF00179">
    <property type="entry name" value="UQ_con"/>
    <property type="match status" value="1"/>
</dbReference>
<name>A0A3L6RAB9_PANMI</name>
<dbReference type="InterPro" id="IPR000608">
    <property type="entry name" value="UBC"/>
</dbReference>
<dbReference type="PANTHER" id="PTHR46116:SF32">
    <property type="entry name" value="OS05G0153132 PROTEIN"/>
    <property type="match status" value="1"/>
</dbReference>
<keyword evidence="2" id="KW-0833">Ubl conjugation pathway</keyword>
<feature type="compositionally biased region" description="Acidic residues" evidence="3">
    <location>
        <begin position="119"/>
        <end position="134"/>
    </location>
</feature>
<keyword evidence="6" id="KW-1185">Reference proteome</keyword>
<evidence type="ECO:0000313" key="5">
    <source>
        <dbReference type="EMBL" id="RLM99779.1"/>
    </source>
</evidence>
<evidence type="ECO:0000256" key="2">
    <source>
        <dbReference type="ARBA" id="ARBA00022786"/>
    </source>
</evidence>
<dbReference type="EMBL" id="PQIB02000009">
    <property type="protein sequence ID" value="RLM99779.1"/>
    <property type="molecule type" value="Genomic_DNA"/>
</dbReference>
<feature type="domain" description="UBC core" evidence="4">
    <location>
        <begin position="242"/>
        <end position="405"/>
    </location>
</feature>
<dbReference type="CDD" id="cd23837">
    <property type="entry name" value="UBCc_UBE2O"/>
    <property type="match status" value="1"/>
</dbReference>
<evidence type="ECO:0000256" key="3">
    <source>
        <dbReference type="SAM" id="MobiDB-lite"/>
    </source>
</evidence>
<dbReference type="InterPro" id="IPR016135">
    <property type="entry name" value="UBQ-conjugating_enzyme/RWD"/>
</dbReference>
<dbReference type="SUPFAM" id="SSF54495">
    <property type="entry name" value="UBC-like"/>
    <property type="match status" value="1"/>
</dbReference>
<protein>
    <recommendedName>
        <fullName evidence="4">UBC core domain-containing protein</fullName>
    </recommendedName>
</protein>
<dbReference type="Gene3D" id="3.10.110.10">
    <property type="entry name" value="Ubiquitin Conjugating Enzyme"/>
    <property type="match status" value="1"/>
</dbReference>
<feature type="compositionally biased region" description="Basic and acidic residues" evidence="3">
    <location>
        <begin position="79"/>
        <end position="93"/>
    </location>
</feature>
<proteinExistence type="predicted"/>
<keyword evidence="1" id="KW-0808">Transferase</keyword>
<evidence type="ECO:0000256" key="1">
    <source>
        <dbReference type="ARBA" id="ARBA00022679"/>
    </source>
</evidence>
<dbReference type="Proteomes" id="UP000275267">
    <property type="component" value="Unassembled WGS sequence"/>
</dbReference>